<evidence type="ECO:0000313" key="3">
    <source>
        <dbReference type="Proteomes" id="UP001251085"/>
    </source>
</evidence>
<organism evidence="2 3">
    <name type="scientific">Paracoccus broussonetiae</name>
    <dbReference type="NCBI Taxonomy" id="3075834"/>
    <lineage>
        <taxon>Bacteria</taxon>
        <taxon>Pseudomonadati</taxon>
        <taxon>Pseudomonadota</taxon>
        <taxon>Alphaproteobacteria</taxon>
        <taxon>Rhodobacterales</taxon>
        <taxon>Paracoccaceae</taxon>
        <taxon>Paracoccus</taxon>
    </lineage>
</organism>
<comment type="caution">
    <text evidence="2">The sequence shown here is derived from an EMBL/GenBank/DDBJ whole genome shotgun (WGS) entry which is preliminary data.</text>
</comment>
<evidence type="ECO:0000313" key="2">
    <source>
        <dbReference type="EMBL" id="MDT1060314.1"/>
    </source>
</evidence>
<name>A0ABU3E7W9_9RHOB</name>
<keyword evidence="1" id="KW-0732">Signal</keyword>
<protein>
    <recommendedName>
        <fullName evidence="4">UrcA family protein</fullName>
    </recommendedName>
</protein>
<evidence type="ECO:0000256" key="1">
    <source>
        <dbReference type="SAM" id="SignalP"/>
    </source>
</evidence>
<dbReference type="Proteomes" id="UP001251085">
    <property type="component" value="Unassembled WGS sequence"/>
</dbReference>
<dbReference type="RefSeq" id="WP_311757427.1">
    <property type="nucleotide sequence ID" value="NZ_JAVRQI010000001.1"/>
</dbReference>
<evidence type="ECO:0008006" key="4">
    <source>
        <dbReference type="Google" id="ProtNLM"/>
    </source>
</evidence>
<feature type="chain" id="PRO_5045253310" description="UrcA family protein" evidence="1">
    <location>
        <begin position="19"/>
        <end position="111"/>
    </location>
</feature>
<accession>A0ABU3E7W9</accession>
<feature type="signal peptide" evidence="1">
    <location>
        <begin position="1"/>
        <end position="18"/>
    </location>
</feature>
<dbReference type="EMBL" id="JAVRQI010000001">
    <property type="protein sequence ID" value="MDT1060314.1"/>
    <property type="molecule type" value="Genomic_DNA"/>
</dbReference>
<keyword evidence="3" id="KW-1185">Reference proteome</keyword>
<sequence>MKIIATACALLAASPALAADPCASYVLDTTEAEAALTAFEEGDGKAERLIAGLAFETAFLDMDTDLTDASTAMIKATGRNPARTCPKASLTVEETKARLWRRYTQAKRALP</sequence>
<gene>
    <name evidence="2" type="ORF">RM190_00510</name>
</gene>
<proteinExistence type="predicted"/>
<reference evidence="3" key="1">
    <citation type="submission" date="2023-07" db="EMBL/GenBank/DDBJ databases">
        <title>Characterization of two Paracoccaceae strains isolated from Phycosphere and proposal of Xinfangfangia lacusdiani sp. nov.</title>
        <authorList>
            <person name="Deng Y."/>
            <person name="Zhang Y.Q."/>
        </authorList>
    </citation>
    <scope>NUCLEOTIDE SEQUENCE [LARGE SCALE GENOMIC DNA]</scope>
    <source>
        <strain evidence="3">CPCC 101403</strain>
    </source>
</reference>